<dbReference type="EMBL" id="DROK01000190">
    <property type="protein sequence ID" value="HHI97505.1"/>
    <property type="molecule type" value="Genomic_DNA"/>
</dbReference>
<name>A0A7V5P0C5_9BACT</name>
<dbReference type="Gene3D" id="3.40.50.150">
    <property type="entry name" value="Vaccinia Virus protein VP39"/>
    <property type="match status" value="1"/>
</dbReference>
<dbReference type="CDD" id="cd02440">
    <property type="entry name" value="AdoMet_MTases"/>
    <property type="match status" value="1"/>
</dbReference>
<gene>
    <name evidence="1" type="ORF">ENJ96_06600</name>
</gene>
<dbReference type="Proteomes" id="UP000886101">
    <property type="component" value="Unassembled WGS sequence"/>
</dbReference>
<dbReference type="GO" id="GO:0032259">
    <property type="term" value="P:methylation"/>
    <property type="evidence" value="ECO:0007669"/>
    <property type="project" value="UniProtKB-KW"/>
</dbReference>
<dbReference type="InterPro" id="IPR019410">
    <property type="entry name" value="Methyltransf_16"/>
</dbReference>
<dbReference type="Pfam" id="PF10294">
    <property type="entry name" value="Methyltransf_16"/>
    <property type="match status" value="1"/>
</dbReference>
<dbReference type="InterPro" id="IPR029063">
    <property type="entry name" value="SAM-dependent_MTases_sf"/>
</dbReference>
<dbReference type="SUPFAM" id="SSF53335">
    <property type="entry name" value="S-adenosyl-L-methionine-dependent methyltransferases"/>
    <property type="match status" value="1"/>
</dbReference>
<proteinExistence type="predicted"/>
<evidence type="ECO:0000313" key="1">
    <source>
        <dbReference type="EMBL" id="HHI97505.1"/>
    </source>
</evidence>
<dbReference type="AlphaFoldDB" id="A0A7V5P0C5"/>
<dbReference type="PANTHER" id="PTHR14614">
    <property type="entry name" value="HEPATOCELLULAR CARCINOMA-ASSOCIATED ANTIGEN"/>
    <property type="match status" value="1"/>
</dbReference>
<reference evidence="1" key="1">
    <citation type="journal article" date="2020" name="mSystems">
        <title>Genome- and Community-Level Interaction Insights into Carbon Utilization and Element Cycling Functions of Hydrothermarchaeota in Hydrothermal Sediment.</title>
        <authorList>
            <person name="Zhou Z."/>
            <person name="Liu Y."/>
            <person name="Xu W."/>
            <person name="Pan J."/>
            <person name="Luo Z.H."/>
            <person name="Li M."/>
        </authorList>
    </citation>
    <scope>NUCLEOTIDE SEQUENCE [LARGE SCALE GENOMIC DNA]</scope>
    <source>
        <strain evidence="1">HyVt-533</strain>
    </source>
</reference>
<protein>
    <submittedName>
        <fullName evidence="1">Methyltransferase domain-containing protein</fullName>
    </submittedName>
</protein>
<accession>A0A7V5P0C5</accession>
<keyword evidence="1" id="KW-0808">Transferase</keyword>
<keyword evidence="1" id="KW-0489">Methyltransferase</keyword>
<organism evidence="1">
    <name type="scientific">Thermodesulfatator atlanticus</name>
    <dbReference type="NCBI Taxonomy" id="501497"/>
    <lineage>
        <taxon>Bacteria</taxon>
        <taxon>Pseudomonadati</taxon>
        <taxon>Thermodesulfobacteriota</taxon>
        <taxon>Thermodesulfobacteria</taxon>
        <taxon>Thermodesulfobacteriales</taxon>
        <taxon>Thermodesulfatatoraceae</taxon>
        <taxon>Thermodesulfatator</taxon>
    </lineage>
</organism>
<sequence length="234" mass="27045">MIKVPEKIKPLYEKLARKYRLEVEPLNIRGRTIQIIKPSNIEDFLTDEGLKVENFPFWLKIWEASLVLADFMASVKPQGRVLELGAGLGVVGLTAAAFGHEVTLTDYEDECLDFLRLNAAYNRLENVTVERLDWREPKELGQFQIIVGAEIVFSGRLFEPLFEIFRKYLAPGGVIYLAHDKERMRTLAPFLYLAEKEYEQAVSQRKLRADDETHEIVISRLIPRHPTWDTQNQA</sequence>
<dbReference type="GO" id="GO:0008168">
    <property type="term" value="F:methyltransferase activity"/>
    <property type="evidence" value="ECO:0007669"/>
    <property type="project" value="UniProtKB-KW"/>
</dbReference>
<comment type="caution">
    <text evidence="1">The sequence shown here is derived from an EMBL/GenBank/DDBJ whole genome shotgun (WGS) entry which is preliminary data.</text>
</comment>